<dbReference type="InterPro" id="IPR036961">
    <property type="entry name" value="Kinesin_motor_dom_sf"/>
</dbReference>
<feature type="binding site" evidence="10">
    <location>
        <begin position="105"/>
        <end position="112"/>
    </location>
    <ligand>
        <name>ATP</name>
        <dbReference type="ChEBI" id="CHEBI:30616"/>
    </ligand>
</feature>
<dbReference type="Gramene" id="Mp1g03990.1">
    <property type="protein sequence ID" value="Mp1g03990.1.cds"/>
    <property type="gene ID" value="Mp1g03990"/>
</dbReference>
<feature type="coiled-coil region" evidence="11">
    <location>
        <begin position="837"/>
        <end position="864"/>
    </location>
</feature>
<feature type="compositionally biased region" description="Acidic residues" evidence="12">
    <location>
        <begin position="1070"/>
        <end position="1089"/>
    </location>
</feature>
<dbReference type="EMBL" id="KZ772677">
    <property type="protein sequence ID" value="PTQ48585.1"/>
    <property type="molecule type" value="Genomic_DNA"/>
</dbReference>
<keyword evidence="5 10" id="KW-0067">ATP-binding</keyword>
<keyword evidence="6 11" id="KW-0175">Coiled coil</keyword>
<feature type="coiled-coil region" evidence="11">
    <location>
        <begin position="944"/>
        <end position="978"/>
    </location>
</feature>
<comment type="subunit">
    <text evidence="2">Homodimer.</text>
</comment>
<dbReference type="GO" id="GO:0003777">
    <property type="term" value="F:microtubule motor activity"/>
    <property type="evidence" value="ECO:0000318"/>
    <property type="project" value="GO_Central"/>
</dbReference>
<evidence type="ECO:0000256" key="7">
    <source>
        <dbReference type="ARBA" id="ARBA00023175"/>
    </source>
</evidence>
<evidence type="ECO:0000313" key="15">
    <source>
        <dbReference type="Proteomes" id="UP000244005"/>
    </source>
</evidence>
<feature type="coiled-coil region" evidence="11">
    <location>
        <begin position="446"/>
        <end position="473"/>
    </location>
</feature>
<dbReference type="SUPFAM" id="SSF52540">
    <property type="entry name" value="P-loop containing nucleoside triphosphate hydrolases"/>
    <property type="match status" value="1"/>
</dbReference>
<reference evidence="15" key="1">
    <citation type="journal article" date="2017" name="Cell">
        <title>Insights into land plant evolution garnered from the Marchantia polymorpha genome.</title>
        <authorList>
            <person name="Bowman J.L."/>
            <person name="Kohchi T."/>
            <person name="Yamato K.T."/>
            <person name="Jenkins J."/>
            <person name="Shu S."/>
            <person name="Ishizaki K."/>
            <person name="Yamaoka S."/>
            <person name="Nishihama R."/>
            <person name="Nakamura Y."/>
            <person name="Berger F."/>
            <person name="Adam C."/>
            <person name="Aki S.S."/>
            <person name="Althoff F."/>
            <person name="Araki T."/>
            <person name="Arteaga-Vazquez M.A."/>
            <person name="Balasubrmanian S."/>
            <person name="Barry K."/>
            <person name="Bauer D."/>
            <person name="Boehm C.R."/>
            <person name="Briginshaw L."/>
            <person name="Caballero-Perez J."/>
            <person name="Catarino B."/>
            <person name="Chen F."/>
            <person name="Chiyoda S."/>
            <person name="Chovatia M."/>
            <person name="Davies K.M."/>
            <person name="Delmans M."/>
            <person name="Demura T."/>
            <person name="Dierschke T."/>
            <person name="Dolan L."/>
            <person name="Dorantes-Acosta A.E."/>
            <person name="Eklund D.M."/>
            <person name="Florent S.N."/>
            <person name="Flores-Sandoval E."/>
            <person name="Fujiyama A."/>
            <person name="Fukuzawa H."/>
            <person name="Galik B."/>
            <person name="Grimanelli D."/>
            <person name="Grimwood J."/>
            <person name="Grossniklaus U."/>
            <person name="Hamada T."/>
            <person name="Haseloff J."/>
            <person name="Hetherington A.J."/>
            <person name="Higo A."/>
            <person name="Hirakawa Y."/>
            <person name="Hundley H.N."/>
            <person name="Ikeda Y."/>
            <person name="Inoue K."/>
            <person name="Inoue S.I."/>
            <person name="Ishida S."/>
            <person name="Jia Q."/>
            <person name="Kakita M."/>
            <person name="Kanazawa T."/>
            <person name="Kawai Y."/>
            <person name="Kawashima T."/>
            <person name="Kennedy M."/>
            <person name="Kinose K."/>
            <person name="Kinoshita T."/>
            <person name="Kohara Y."/>
            <person name="Koide E."/>
            <person name="Komatsu K."/>
            <person name="Kopischke S."/>
            <person name="Kubo M."/>
            <person name="Kyozuka J."/>
            <person name="Lagercrantz U."/>
            <person name="Lin S.S."/>
            <person name="Lindquist E."/>
            <person name="Lipzen A.M."/>
            <person name="Lu C.W."/>
            <person name="De Luna E."/>
            <person name="Martienssen R.A."/>
            <person name="Minamino N."/>
            <person name="Mizutani M."/>
            <person name="Mizutani M."/>
            <person name="Mochizuki N."/>
            <person name="Monte I."/>
            <person name="Mosher R."/>
            <person name="Nagasaki H."/>
            <person name="Nakagami H."/>
            <person name="Naramoto S."/>
            <person name="Nishitani K."/>
            <person name="Ohtani M."/>
            <person name="Okamoto T."/>
            <person name="Okumura M."/>
            <person name="Phillips J."/>
            <person name="Pollak B."/>
            <person name="Reinders A."/>
            <person name="Rovekamp M."/>
            <person name="Sano R."/>
            <person name="Sawa S."/>
            <person name="Schmid M.W."/>
            <person name="Shirakawa M."/>
            <person name="Solano R."/>
            <person name="Spunde A."/>
            <person name="Suetsugu N."/>
            <person name="Sugano S."/>
            <person name="Sugiyama A."/>
            <person name="Sun R."/>
            <person name="Suzuki Y."/>
            <person name="Takenaka M."/>
            <person name="Takezawa D."/>
            <person name="Tomogane H."/>
            <person name="Tsuzuki M."/>
            <person name="Ueda T."/>
            <person name="Umeda M."/>
            <person name="Ward J.M."/>
            <person name="Watanabe Y."/>
            <person name="Yazaki K."/>
            <person name="Yokoyama R."/>
            <person name="Yoshitake Y."/>
            <person name="Yotsui I."/>
            <person name="Zachgo S."/>
            <person name="Schmutz J."/>
        </authorList>
    </citation>
    <scope>NUCLEOTIDE SEQUENCE [LARGE SCALE GENOMIC DNA]</scope>
    <source>
        <strain evidence="15">Tak-1</strain>
    </source>
</reference>
<dbReference type="PRINTS" id="PR00380">
    <property type="entry name" value="KINESINHEAVY"/>
</dbReference>
<dbReference type="PANTHER" id="PTHR47969">
    <property type="entry name" value="CHROMOSOME-ASSOCIATED KINESIN KIF4A-RELATED"/>
    <property type="match status" value="1"/>
</dbReference>
<dbReference type="GO" id="GO:0005737">
    <property type="term" value="C:cytoplasm"/>
    <property type="evidence" value="ECO:0007669"/>
    <property type="project" value="UniProtKB-SubCell"/>
</dbReference>
<evidence type="ECO:0000256" key="3">
    <source>
        <dbReference type="ARBA" id="ARBA00022490"/>
    </source>
</evidence>
<dbReference type="PANTHER" id="PTHR47969:SF15">
    <property type="entry name" value="CHROMOSOME-ASSOCIATED KINESIN KIF4A-RELATED"/>
    <property type="match status" value="1"/>
</dbReference>
<evidence type="ECO:0000256" key="2">
    <source>
        <dbReference type="ARBA" id="ARBA00011738"/>
    </source>
</evidence>
<comment type="subcellular location">
    <subcellularLocation>
        <location evidence="1">Cytoplasm</location>
    </subcellularLocation>
</comment>
<dbReference type="GO" id="GO:0007018">
    <property type="term" value="P:microtubule-based movement"/>
    <property type="evidence" value="ECO:0007669"/>
    <property type="project" value="InterPro"/>
</dbReference>
<dbReference type="GO" id="GO:0005524">
    <property type="term" value="F:ATP binding"/>
    <property type="evidence" value="ECO:0007669"/>
    <property type="project" value="UniProtKB-UniRule"/>
</dbReference>
<dbReference type="InterPro" id="IPR027640">
    <property type="entry name" value="Kinesin-like_fam"/>
</dbReference>
<evidence type="ECO:0000259" key="13">
    <source>
        <dbReference type="PROSITE" id="PS50067"/>
    </source>
</evidence>
<proteinExistence type="inferred from homology"/>
<dbReference type="GO" id="GO:0005875">
    <property type="term" value="C:microtubule associated complex"/>
    <property type="evidence" value="ECO:0000318"/>
    <property type="project" value="GO_Central"/>
</dbReference>
<dbReference type="GO" id="GO:0051231">
    <property type="term" value="P:spindle elongation"/>
    <property type="evidence" value="ECO:0000318"/>
    <property type="project" value="GO_Central"/>
</dbReference>
<feature type="domain" description="Kinesin motor" evidence="13">
    <location>
        <begin position="26"/>
        <end position="391"/>
    </location>
</feature>
<name>A0A2R6XR40_MARPO</name>
<dbReference type="CDD" id="cd01372">
    <property type="entry name" value="KISc_KIF4"/>
    <property type="match status" value="1"/>
</dbReference>
<evidence type="ECO:0000256" key="11">
    <source>
        <dbReference type="SAM" id="Coils"/>
    </source>
</evidence>
<evidence type="ECO:0000256" key="6">
    <source>
        <dbReference type="ARBA" id="ARBA00023054"/>
    </source>
</evidence>
<dbReference type="InterPro" id="IPR001752">
    <property type="entry name" value="Kinesin_motor_dom"/>
</dbReference>
<dbReference type="InterPro" id="IPR019821">
    <property type="entry name" value="Kinesin_motor_CS"/>
</dbReference>
<dbReference type="InterPro" id="IPR027417">
    <property type="entry name" value="P-loop_NTPase"/>
</dbReference>
<dbReference type="Pfam" id="PF00225">
    <property type="entry name" value="Kinesin"/>
    <property type="match status" value="1"/>
</dbReference>
<feature type="compositionally biased region" description="Polar residues" evidence="12">
    <location>
        <begin position="1352"/>
        <end position="1363"/>
    </location>
</feature>
<sequence>MESADGVPSECAYGIGGSVDKDATLAVKVALNIRPLIGLERLQGCKDCITVVAGEPQVQIGSHSFTFDHVYGSTGAPMSVIFEECVAPLVEGLFQGYNATVLAYGQTGSGKTYTMGTGYTVGGSTEGVIPKVMETIFQRVETLKQKADFQIRVSFIEILKEEVHDLLDPTPPATVKADLTNAAGFGSGSTKAMTSGKPPIQIRETTNGGITLAGVTETDVTSQAEMALCLEQGSLCRATGSTMMNTRSSRSHAIFTITLEQRRKWEMPMDGGSMMLEDAGEDYLCAKLHLVDLAGSERAKRTGADGVRFKEGVHINKGLLALGNVISALGDEKKRKEGGHVPYRDSKLTRLLQDSLGGNSRTVMIACVSPADSNAEETLNTLKYANRARNIQNKPTINRDPMAAEMQRMRQQLELMQAELLCARTGSAPEEVQLLKQKIVWLEASNSDMRQELKETRSQIQDLSEKALEARVERDRFHLKLEKLRSGKTFEEIDEEGDLEGEGLLKQHLLRIQELEDQLQKIEMSGVPTSRSVVSRIALTDVDAASRIVDFPDISNGDASSLDLVLPTAAEGEAADPEAKAKEAEHAQLQENLDKELQELNKRLEQKEAEMKSFARPDAVVLKQHFERKLVELEEEKKVLQKERDMLMSELETLATTSDEQTHKMEESYSTKLKNLETQISDLKKKQENQSQHLKAKQRADEAAKRLQEEIHRIKTQKVQLQQKIKSESEQFRLWKASREKELLQLRKEGRRNEYEMHKLQALHQRQKMVLQRKTEEAAVATRRLKELLEARKAPKDSAQGVPGVGGSTQNNEKTLQNWLDQELEMAVRVHEVRSAYEKQTEERVDFARELQALKEEEEMLQSAVNPSPSMSPGARSARIRLLETLLNSSSSALVAMASQLSEAEERERIYGGRARWQHLRSMGDAKSLLQLTFDAAAFAKCRLGDIEDEHKEFKEKSIELEQLLRQSESRRKDLERQNWAREHTGVSSLTTITDAGLNIGMKQEVSQKGKAGVGALRTQAPQTRTRSKTLLEQMQSEQASSANEGHPYTTRKAGRGSANTTEAPYLESDSSEGELDMDTEQSDEEWNEDMERQAVRSNRALGGFRLSRQKSMSLDRNRSGSHNGLHSQEQEPFGVKLSRSSSGGLCGSGCGCKAGKCNNREALEVEEEPSSVANSVQMEMAETVASVGVDQTQRRFNDPGETGKPSSGVEVGEHVTKRAERLLAVHVATLLESAWKEETQNAEVQEEVDYRDASRDGEDEVVAKKPQRRALKDIGNTKVNVKGRPIAKQRRRQTALIQLVPIPPPPSSTSGIAATASALAAATAAAAIPNTVPANVPVVVPELVSPLWRQQSLQRRNNSPQLSPLRVRANKVGDSNSGVGSSNDDAGATKNVKAGNSSGSPTGPARVTDEKENIQRNSFV</sequence>
<organism evidence="14 15">
    <name type="scientific">Marchantia polymorpha</name>
    <name type="common">Common liverwort</name>
    <name type="synonym">Marchantia aquatica</name>
    <dbReference type="NCBI Taxonomy" id="3197"/>
    <lineage>
        <taxon>Eukaryota</taxon>
        <taxon>Viridiplantae</taxon>
        <taxon>Streptophyta</taxon>
        <taxon>Embryophyta</taxon>
        <taxon>Marchantiophyta</taxon>
        <taxon>Marchantiopsida</taxon>
        <taxon>Marchantiidae</taxon>
        <taxon>Marchantiales</taxon>
        <taxon>Marchantiaceae</taxon>
        <taxon>Marchantia</taxon>
    </lineage>
</organism>
<gene>
    <name evidence="14" type="ORF">MARPO_0005s0208</name>
</gene>
<feature type="region of interest" description="Disordered" evidence="12">
    <location>
        <begin position="1010"/>
        <end position="1137"/>
    </location>
</feature>
<dbReference type="Gene3D" id="3.40.850.10">
    <property type="entry name" value="Kinesin motor domain"/>
    <property type="match status" value="1"/>
</dbReference>
<dbReference type="SMART" id="SM00129">
    <property type="entry name" value="KISc"/>
    <property type="match status" value="1"/>
</dbReference>
<dbReference type="PROSITE" id="PS50067">
    <property type="entry name" value="KINESIN_MOTOR_2"/>
    <property type="match status" value="1"/>
</dbReference>
<dbReference type="GO" id="GO:0008017">
    <property type="term" value="F:microtubule binding"/>
    <property type="evidence" value="ECO:0007669"/>
    <property type="project" value="InterPro"/>
</dbReference>
<feature type="region of interest" description="Disordered" evidence="12">
    <location>
        <begin position="1239"/>
        <end position="1261"/>
    </location>
</feature>
<feature type="compositionally biased region" description="Polar residues" evidence="12">
    <location>
        <begin position="1020"/>
        <end position="1044"/>
    </location>
</feature>
<evidence type="ECO:0000256" key="4">
    <source>
        <dbReference type="ARBA" id="ARBA00022741"/>
    </source>
</evidence>
<dbReference type="Proteomes" id="UP000244005">
    <property type="component" value="Unassembled WGS sequence"/>
</dbReference>
<keyword evidence="7 10" id="KW-0505">Motor protein</keyword>
<evidence type="ECO:0000256" key="12">
    <source>
        <dbReference type="SAM" id="MobiDB-lite"/>
    </source>
</evidence>
<feature type="compositionally biased region" description="Low complexity" evidence="12">
    <location>
        <begin position="1373"/>
        <end position="1389"/>
    </location>
</feature>
<accession>A0A2R6XR40</accession>
<keyword evidence="15" id="KW-1185">Reference proteome</keyword>
<evidence type="ECO:0000313" key="14">
    <source>
        <dbReference type="EMBL" id="PTQ48585.1"/>
    </source>
</evidence>
<keyword evidence="8" id="KW-0961">Cell wall biogenesis/degradation</keyword>
<keyword evidence="3" id="KW-0963">Cytoplasm</keyword>
<dbReference type="GO" id="GO:0007052">
    <property type="term" value="P:mitotic spindle organization"/>
    <property type="evidence" value="ECO:0000318"/>
    <property type="project" value="GO_Central"/>
</dbReference>
<comment type="similarity">
    <text evidence="9">Belongs to the TRAFAC class myosin-kinesin ATPase superfamily. Kinesin family. KIN-4 subfamily.</text>
</comment>
<evidence type="ECO:0000256" key="8">
    <source>
        <dbReference type="ARBA" id="ARBA00023316"/>
    </source>
</evidence>
<dbReference type="OrthoDB" id="3176171at2759"/>
<evidence type="ECO:0000256" key="10">
    <source>
        <dbReference type="PROSITE-ProRule" id="PRU00283"/>
    </source>
</evidence>
<feature type="coiled-coil region" evidence="11">
    <location>
        <begin position="579"/>
        <end position="731"/>
    </location>
</feature>
<evidence type="ECO:0000256" key="1">
    <source>
        <dbReference type="ARBA" id="ARBA00004496"/>
    </source>
</evidence>
<protein>
    <recommendedName>
        <fullName evidence="13">Kinesin motor domain-containing protein</fullName>
    </recommendedName>
</protein>
<evidence type="ECO:0000256" key="5">
    <source>
        <dbReference type="ARBA" id="ARBA00022840"/>
    </source>
</evidence>
<evidence type="ECO:0000256" key="9">
    <source>
        <dbReference type="ARBA" id="ARBA00061175"/>
    </source>
</evidence>
<dbReference type="PROSITE" id="PS00411">
    <property type="entry name" value="KINESIN_MOTOR_1"/>
    <property type="match status" value="1"/>
</dbReference>
<keyword evidence="4 10" id="KW-0547">Nucleotide-binding</keyword>
<dbReference type="GO" id="GO:0071555">
    <property type="term" value="P:cell wall organization"/>
    <property type="evidence" value="ECO:0007669"/>
    <property type="project" value="UniProtKB-KW"/>
</dbReference>
<feature type="region of interest" description="Disordered" evidence="12">
    <location>
        <begin position="1352"/>
        <end position="1421"/>
    </location>
</feature>
<dbReference type="FunFam" id="3.40.850.10:FF:000032">
    <property type="entry name" value="kinesin-like protein KIN-4A isoform X1"/>
    <property type="match status" value="1"/>
</dbReference>
<dbReference type="Pfam" id="PF25764">
    <property type="entry name" value="KIF21A_4th"/>
    <property type="match status" value="1"/>
</dbReference>